<dbReference type="EnsemblMetazoa" id="ACOM037935-RA">
    <property type="protein sequence ID" value="ACOM037935-PA.1"/>
    <property type="gene ID" value="ACOM037935"/>
</dbReference>
<dbReference type="AlphaFoldDB" id="A0A8W7PUS8"/>
<organism evidence="1">
    <name type="scientific">Anopheles coluzzii</name>
    <name type="common">African malaria mosquito</name>
    <dbReference type="NCBI Taxonomy" id="1518534"/>
    <lineage>
        <taxon>Eukaryota</taxon>
        <taxon>Metazoa</taxon>
        <taxon>Ecdysozoa</taxon>
        <taxon>Arthropoda</taxon>
        <taxon>Hexapoda</taxon>
        <taxon>Insecta</taxon>
        <taxon>Pterygota</taxon>
        <taxon>Neoptera</taxon>
        <taxon>Endopterygota</taxon>
        <taxon>Diptera</taxon>
        <taxon>Nematocera</taxon>
        <taxon>Culicoidea</taxon>
        <taxon>Culicidae</taxon>
        <taxon>Anophelinae</taxon>
        <taxon>Anopheles</taxon>
    </lineage>
</organism>
<accession>A0A8W7PUS8</accession>
<reference evidence="1" key="1">
    <citation type="submission" date="2022-08" db="UniProtKB">
        <authorList>
            <consortium name="EnsemblMetazoa"/>
        </authorList>
    </citation>
    <scope>IDENTIFICATION</scope>
</reference>
<sequence>MVAPERQQLLMLVEVVLVQIGHVRVFDDVKVLAYVVARRGQLHTVPGAQLRRRRLLLLLVCCGCRPRLPVMVIVVVALAVVLQPVVKATAAQDHGRRTDRIHRLLLLLHDTTSPTAASTTASKAVRHHAAREQMLLVLLAQERDAHRVTKSTSAVMSRRIEPGSDGSILCSGISPTAAMYVLPTVLILSIAWNRSSHSSSSKSAMISFSSRKHSTPWFDPSSSV</sequence>
<dbReference type="Proteomes" id="UP000075882">
    <property type="component" value="Unassembled WGS sequence"/>
</dbReference>
<protein>
    <submittedName>
        <fullName evidence="1">Uncharacterized protein</fullName>
    </submittedName>
</protein>
<evidence type="ECO:0000313" key="1">
    <source>
        <dbReference type="EnsemblMetazoa" id="ACOM037935-PA.1"/>
    </source>
</evidence>
<name>A0A8W7PUS8_ANOCL</name>
<proteinExistence type="predicted"/>